<evidence type="ECO:0000256" key="1">
    <source>
        <dbReference type="SAM" id="MobiDB-lite"/>
    </source>
</evidence>
<reference evidence="2" key="1">
    <citation type="submission" date="2018-01" db="EMBL/GenBank/DDBJ databases">
        <title>An insight into the sialome of Amazonian anophelines.</title>
        <authorList>
            <person name="Ribeiro J.M."/>
            <person name="Scarpassa V."/>
            <person name="Calvo E."/>
        </authorList>
    </citation>
    <scope>NUCLEOTIDE SEQUENCE</scope>
</reference>
<dbReference type="VEuPathDB" id="VectorBase:ADAR2_008565"/>
<dbReference type="EMBL" id="GGFL01015194">
    <property type="protein sequence ID" value="MBW79372.1"/>
    <property type="molecule type" value="Transcribed_RNA"/>
</dbReference>
<name>A0A2M4DP89_ANODA</name>
<dbReference type="VEuPathDB" id="VectorBase:ADAC004534"/>
<organism evidence="2">
    <name type="scientific">Anopheles darlingi</name>
    <name type="common">Mosquito</name>
    <dbReference type="NCBI Taxonomy" id="43151"/>
    <lineage>
        <taxon>Eukaryota</taxon>
        <taxon>Metazoa</taxon>
        <taxon>Ecdysozoa</taxon>
        <taxon>Arthropoda</taxon>
        <taxon>Hexapoda</taxon>
        <taxon>Insecta</taxon>
        <taxon>Pterygota</taxon>
        <taxon>Neoptera</taxon>
        <taxon>Endopterygota</taxon>
        <taxon>Diptera</taxon>
        <taxon>Nematocera</taxon>
        <taxon>Culicoidea</taxon>
        <taxon>Culicidae</taxon>
        <taxon>Anophelinae</taxon>
        <taxon>Anopheles</taxon>
    </lineage>
</organism>
<proteinExistence type="predicted"/>
<accession>A0A2M4DP89</accession>
<dbReference type="AlphaFoldDB" id="A0A2M4DP89"/>
<evidence type="ECO:0000313" key="2">
    <source>
        <dbReference type="EMBL" id="MBW79372.1"/>
    </source>
</evidence>
<sequence length="192" mass="21037">MYIYNFRGIVIVPLLWITAANNIMHHAHKLVLVSGWKPYRKKKYLFVSQCSREHIQLEQSGMQSMAPISLTPSNSLGIASHNATVDSGDGGGNVGCVAECKDTDIETGVDAICIVVDHTDDQQQHHSTAESVGGTLPPPPKAPPRTKRMSSTDASSKPVKKSFLDSLPLSKLVRYYSKYFSESTGTYTKLDP</sequence>
<protein>
    <submittedName>
        <fullName evidence="2">Putative secreted protein</fullName>
    </submittedName>
</protein>
<feature type="region of interest" description="Disordered" evidence="1">
    <location>
        <begin position="123"/>
        <end position="160"/>
    </location>
</feature>